<dbReference type="RefSeq" id="XP_053586467.1">
    <property type="nucleotide sequence ID" value="XM_053726890.1"/>
</dbReference>
<dbReference type="Proteomes" id="UP000483820">
    <property type="component" value="Chromosome III"/>
</dbReference>
<dbReference type="InterPro" id="IPR053222">
    <property type="entry name" value="Zygotic_Embryogenesis-Asso"/>
</dbReference>
<reference evidence="2 3" key="1">
    <citation type="submission" date="2019-12" db="EMBL/GenBank/DDBJ databases">
        <title>Chromosome-level assembly of the Caenorhabditis remanei genome.</title>
        <authorList>
            <person name="Teterina A.A."/>
            <person name="Willis J.H."/>
            <person name="Phillips P.C."/>
        </authorList>
    </citation>
    <scope>NUCLEOTIDE SEQUENCE [LARGE SCALE GENOMIC DNA]</scope>
    <source>
        <strain evidence="2 3">PX506</strain>
        <tissue evidence="2">Whole organism</tissue>
    </source>
</reference>
<sequence>MEPTFPLFRLPENAIINVLKNLRLGQLFIISLVSSKTKNLVTSLGLRADCVEITVTGFLHISVDIGRARFHLIIFTNSNDENGELPADITLPGSADFYFEDTRMQLTAQLFNFSNWLNHIQALFCWIKPPNVYFGRGCEIFKVQSLKDAIGDVNDLYVSGRLTDVMSREVLKQFNTPNILYLDKNPFEDVSEIQKCFIQNRKTIIFDDVYSLDDMLLVNSERAEFFHPISQKQFNQFVKHWIRGSNPRLQDMSLSIDKIDFPSGEVYLKGIRCTTMEEVAKQEIIENHRLPIADMAQIRRNDGTTAVVVTKDSENVLFDFSLISTKTKNLVTSLGLRSISVEIKLCRVIRIFVCFENARFQFIIYNFSNDLDGELPADIALPVGAAFFGWPGPIIQLTTPLLNFNNWLNHIRTVFCYTLPPCISFSRGSERFNIGLLKDAIGSVNLLLVLEQSTYIQYKNILSHFNTPSRLFLVRNPFEEVSEIQKFFIQNFQSFAFHDVYSLDDMLLVNSEKIKFTCPISQKQFNQFVKHWIRGSNPRLQCMSLSIDKIDFPSGAVYLKGIRCMEMNEEAKQEIRENHSLSVNVDMVQVRRRDGTPAVVVTKDSEHVLFHFSLISTKTKNLVTTLGLRADSVEIRICRVIRIFVYFGNARFQFMIYNFSNDLDGELPADITLPVAAAYFGLPGQIIQLTTPLLNFSKWLNHIRTVFCCTLPPNVHFARGSERFDIGSLKNTIGNVNWLYVFRGSTNIHNKNIFKYFNESKNLYLDGNPFEAACETQKLFIQNFKSIGFYDVYSLDDLLSVNSENADFGYPIAQKQFNQFVKHWIRGSNPRLQHFSLTIDTNDFINGEVYLNGIRCMEMNEEAKREIRQKQWRLSNCDVVQIRREDGTTAAIATKNDGDRRLNIHLIVWH</sequence>
<protein>
    <recommendedName>
        <fullName evidence="1">F-box domain-containing protein</fullName>
    </recommendedName>
</protein>
<dbReference type="CTD" id="9810565"/>
<dbReference type="KEGG" id="crq:GCK72_008570"/>
<dbReference type="InterPro" id="IPR001810">
    <property type="entry name" value="F-box_dom"/>
</dbReference>
<dbReference type="GeneID" id="9810565"/>
<evidence type="ECO:0000259" key="1">
    <source>
        <dbReference type="PROSITE" id="PS50181"/>
    </source>
</evidence>
<dbReference type="PROSITE" id="PS50181">
    <property type="entry name" value="FBOX"/>
    <property type="match status" value="1"/>
</dbReference>
<accession>A0A6A5H1I2</accession>
<gene>
    <name evidence="2" type="ORF">GCK72_008570</name>
</gene>
<dbReference type="PANTHER" id="PTHR22899">
    <property type="entry name" value="CYCLIN-RELATED F-BOX FAMILY"/>
    <property type="match status" value="1"/>
</dbReference>
<dbReference type="Pfam" id="PF00646">
    <property type="entry name" value="F-box"/>
    <property type="match status" value="1"/>
</dbReference>
<dbReference type="PANTHER" id="PTHR22899:SF0">
    <property type="entry name" value="F-BOX ASSOCIATED DOMAIN-CONTAINING PROTEIN-RELATED"/>
    <property type="match status" value="1"/>
</dbReference>
<proteinExistence type="predicted"/>
<dbReference type="AlphaFoldDB" id="A0A6A5H1I2"/>
<comment type="caution">
    <text evidence="2">The sequence shown here is derived from an EMBL/GenBank/DDBJ whole genome shotgun (WGS) entry which is preliminary data.</text>
</comment>
<name>A0A6A5H1I2_CAERE</name>
<organism evidence="2 3">
    <name type="scientific">Caenorhabditis remanei</name>
    <name type="common">Caenorhabditis vulgaris</name>
    <dbReference type="NCBI Taxonomy" id="31234"/>
    <lineage>
        <taxon>Eukaryota</taxon>
        <taxon>Metazoa</taxon>
        <taxon>Ecdysozoa</taxon>
        <taxon>Nematoda</taxon>
        <taxon>Chromadorea</taxon>
        <taxon>Rhabditida</taxon>
        <taxon>Rhabditina</taxon>
        <taxon>Rhabditomorpha</taxon>
        <taxon>Rhabditoidea</taxon>
        <taxon>Rhabditidae</taxon>
        <taxon>Peloderinae</taxon>
        <taxon>Caenorhabditis</taxon>
    </lineage>
</organism>
<evidence type="ECO:0000313" key="2">
    <source>
        <dbReference type="EMBL" id="KAF1760322.1"/>
    </source>
</evidence>
<evidence type="ECO:0000313" key="3">
    <source>
        <dbReference type="Proteomes" id="UP000483820"/>
    </source>
</evidence>
<dbReference type="Pfam" id="PF07735">
    <property type="entry name" value="FBA_2"/>
    <property type="match status" value="3"/>
</dbReference>
<dbReference type="InterPro" id="IPR012885">
    <property type="entry name" value="F-box_Sdz-33"/>
</dbReference>
<feature type="domain" description="F-box" evidence="1">
    <location>
        <begin position="4"/>
        <end position="43"/>
    </location>
</feature>
<dbReference type="EMBL" id="WUAV01000003">
    <property type="protein sequence ID" value="KAF1760322.1"/>
    <property type="molecule type" value="Genomic_DNA"/>
</dbReference>